<feature type="region of interest" description="Disordered" evidence="1">
    <location>
        <begin position="344"/>
        <end position="365"/>
    </location>
</feature>
<gene>
    <name evidence="5 6 7 8" type="primary">LOC110977316</name>
</gene>
<dbReference type="GO" id="GO:0007165">
    <property type="term" value="P:signal transduction"/>
    <property type="evidence" value="ECO:0007669"/>
    <property type="project" value="InterPro"/>
</dbReference>
<evidence type="ECO:0000313" key="6">
    <source>
        <dbReference type="RefSeq" id="XP_022087128.1"/>
    </source>
</evidence>
<organism evidence="4 6">
    <name type="scientific">Acanthaster planci</name>
    <name type="common">Crown-of-thorns starfish</name>
    <dbReference type="NCBI Taxonomy" id="133434"/>
    <lineage>
        <taxon>Eukaryota</taxon>
        <taxon>Metazoa</taxon>
        <taxon>Echinodermata</taxon>
        <taxon>Eleutherozoa</taxon>
        <taxon>Asterozoa</taxon>
        <taxon>Asteroidea</taxon>
        <taxon>Valvatacea</taxon>
        <taxon>Valvatida</taxon>
        <taxon>Acanthasteridae</taxon>
        <taxon>Acanthaster</taxon>
    </lineage>
</organism>
<feature type="compositionally biased region" description="Acidic residues" evidence="1">
    <location>
        <begin position="147"/>
        <end position="157"/>
    </location>
</feature>
<proteinExistence type="predicted"/>
<evidence type="ECO:0000313" key="4">
    <source>
        <dbReference type="Proteomes" id="UP000694845"/>
    </source>
</evidence>
<dbReference type="GeneID" id="110977316"/>
<dbReference type="Pfam" id="PF16517">
    <property type="entry name" value="Nore1-SARAH"/>
    <property type="match status" value="1"/>
</dbReference>
<name>A0A8B7Y1T1_ACAPL</name>
<evidence type="ECO:0000259" key="2">
    <source>
        <dbReference type="PROSITE" id="PS50200"/>
    </source>
</evidence>
<sequence length="365" mass="41823">MDSQDLQEHQDRFYRTIIQSGTFMSQLKTFNMHLSDSKTNQELEVIQENGMPVLFGMLKIYWGTQKVIRLKQEELSWKRRSTRVVFENGLDEHLLSILKSGGENKGSVTKPSDHKESDSRSSEDQKPSGQTHTDRSSEQTGAGADNGADEEGAEEDRDTLGEKVVMRAGQTSTVPRRCNLQRRTMSFSGHLYNSKTAAFRPKYGTVSNVRVSSRQTTYEVIALLLKKFAVENRLDEFNLYSVLHNGETHAFQMNDFPLLKRVQLGPNENVAKIFIKEKKSDEISPEVAGYVNLRIPELKAILRKFQEEEEKEVMKIRQRYVQYRATLNKKLALLKAEIEKEAKFNAKHKNKEKKKSKKSKGQDSG</sequence>
<dbReference type="InterPro" id="IPR029071">
    <property type="entry name" value="Ubiquitin-like_domsf"/>
</dbReference>
<dbReference type="OrthoDB" id="9976881at2759"/>
<dbReference type="SUPFAM" id="SSF54236">
    <property type="entry name" value="Ubiquitin-like"/>
    <property type="match status" value="1"/>
</dbReference>
<dbReference type="AlphaFoldDB" id="A0A8B7Y1T1"/>
<evidence type="ECO:0000259" key="3">
    <source>
        <dbReference type="PROSITE" id="PS50951"/>
    </source>
</evidence>
<dbReference type="Proteomes" id="UP000694845">
    <property type="component" value="Unplaced"/>
</dbReference>
<feature type="compositionally biased region" description="Basic and acidic residues" evidence="1">
    <location>
        <begin position="111"/>
        <end position="137"/>
    </location>
</feature>
<feature type="domain" description="SARAH" evidence="3">
    <location>
        <begin position="287"/>
        <end position="334"/>
    </location>
</feature>
<dbReference type="PROSITE" id="PS50951">
    <property type="entry name" value="SARAH"/>
    <property type="match status" value="1"/>
</dbReference>
<dbReference type="KEGG" id="aplc:110977316"/>
<feature type="compositionally biased region" description="Basic residues" evidence="1">
    <location>
        <begin position="345"/>
        <end position="359"/>
    </location>
</feature>
<dbReference type="RefSeq" id="XP_022087300.1">
    <property type="nucleotide sequence ID" value="XM_022231608.1"/>
</dbReference>
<evidence type="ECO:0000313" key="7">
    <source>
        <dbReference type="RefSeq" id="XP_022087212.1"/>
    </source>
</evidence>
<dbReference type="Pfam" id="PF00788">
    <property type="entry name" value="RA"/>
    <property type="match status" value="1"/>
</dbReference>
<dbReference type="CDD" id="cd21886">
    <property type="entry name" value="SARAH_RASSF2-like"/>
    <property type="match status" value="1"/>
</dbReference>
<keyword evidence="4" id="KW-1185">Reference proteome</keyword>
<protein>
    <submittedName>
        <fullName evidence="5 6">Ras association domain-containing protein 2-like isoform X1</fullName>
    </submittedName>
</protein>
<feature type="domain" description="Ras-associating" evidence="2">
    <location>
        <begin position="204"/>
        <end position="280"/>
    </location>
</feature>
<dbReference type="CDD" id="cd01784">
    <property type="entry name" value="RA_RASSF2_like"/>
    <property type="match status" value="1"/>
</dbReference>
<evidence type="ECO:0000313" key="8">
    <source>
        <dbReference type="RefSeq" id="XP_022087300.1"/>
    </source>
</evidence>
<feature type="region of interest" description="Disordered" evidence="1">
    <location>
        <begin position="101"/>
        <end position="175"/>
    </location>
</feature>
<dbReference type="RefSeq" id="XP_022087041.1">
    <property type="nucleotide sequence ID" value="XM_022231349.1"/>
</dbReference>
<dbReference type="RefSeq" id="XP_022087212.1">
    <property type="nucleotide sequence ID" value="XM_022231520.1"/>
</dbReference>
<dbReference type="PANTHER" id="PTHR22738:SF15">
    <property type="entry name" value="LD40758P"/>
    <property type="match status" value="1"/>
</dbReference>
<evidence type="ECO:0000256" key="1">
    <source>
        <dbReference type="SAM" id="MobiDB-lite"/>
    </source>
</evidence>
<dbReference type="Gene3D" id="3.10.20.90">
    <property type="entry name" value="Phosphatidylinositol 3-kinase Catalytic Subunit, Chain A, domain 1"/>
    <property type="match status" value="1"/>
</dbReference>
<dbReference type="PROSITE" id="PS50200">
    <property type="entry name" value="RA"/>
    <property type="match status" value="1"/>
</dbReference>
<accession>A0A8B7Y1T1</accession>
<dbReference type="PANTHER" id="PTHR22738">
    <property type="entry name" value="RASSF"/>
    <property type="match status" value="1"/>
</dbReference>
<dbReference type="RefSeq" id="XP_022087128.1">
    <property type="nucleotide sequence ID" value="XM_022231436.1"/>
</dbReference>
<reference evidence="5 6" key="1">
    <citation type="submission" date="2025-04" db="UniProtKB">
        <authorList>
            <consortium name="RefSeq"/>
        </authorList>
    </citation>
    <scope>IDENTIFICATION</scope>
</reference>
<dbReference type="InterPro" id="IPR011524">
    <property type="entry name" value="SARAH_dom"/>
</dbReference>
<evidence type="ECO:0000313" key="5">
    <source>
        <dbReference type="RefSeq" id="XP_022087041.1"/>
    </source>
</evidence>
<dbReference type="InterPro" id="IPR033614">
    <property type="entry name" value="RASSF1-6"/>
</dbReference>
<dbReference type="InterPro" id="IPR000159">
    <property type="entry name" value="RA_dom"/>
</dbReference>